<evidence type="ECO:0000256" key="3">
    <source>
        <dbReference type="SAM" id="MobiDB-lite"/>
    </source>
</evidence>
<evidence type="ECO:0000256" key="2">
    <source>
        <dbReference type="ARBA" id="ARBA00023242"/>
    </source>
</evidence>
<feature type="compositionally biased region" description="Polar residues" evidence="3">
    <location>
        <begin position="342"/>
        <end position="369"/>
    </location>
</feature>
<keyword evidence="2" id="KW-0539">Nucleus</keyword>
<feature type="region of interest" description="Disordered" evidence="3">
    <location>
        <begin position="31"/>
        <end position="60"/>
    </location>
</feature>
<evidence type="ECO:0000256" key="1">
    <source>
        <dbReference type="ARBA" id="ARBA00004123"/>
    </source>
</evidence>
<name>A0AAQ3M971_9PEZI</name>
<gene>
    <name evidence="5" type="ORF">R9X50_00352200</name>
</gene>
<feature type="domain" description="WHIM1" evidence="4">
    <location>
        <begin position="157"/>
        <end position="189"/>
    </location>
</feature>
<comment type="subcellular location">
    <subcellularLocation>
        <location evidence="1">Nucleus</location>
    </subcellularLocation>
</comment>
<dbReference type="GO" id="GO:0005634">
    <property type="term" value="C:nucleus"/>
    <property type="evidence" value="ECO:0007669"/>
    <property type="project" value="UniProtKB-SubCell"/>
</dbReference>
<evidence type="ECO:0000313" key="6">
    <source>
        <dbReference type="Proteomes" id="UP001303373"/>
    </source>
</evidence>
<feature type="compositionally biased region" description="Basic and acidic residues" evidence="3">
    <location>
        <begin position="510"/>
        <end position="519"/>
    </location>
</feature>
<dbReference type="PANTHER" id="PTHR42107">
    <property type="entry name" value="YALI0D24453P"/>
    <property type="match status" value="1"/>
</dbReference>
<protein>
    <recommendedName>
        <fullName evidence="4">WHIM1 domain-containing protein</fullName>
    </recommendedName>
</protein>
<feature type="compositionally biased region" description="Low complexity" evidence="3">
    <location>
        <begin position="578"/>
        <end position="594"/>
    </location>
</feature>
<dbReference type="Proteomes" id="UP001303373">
    <property type="component" value="Chromosome 5"/>
</dbReference>
<feature type="compositionally biased region" description="Acidic residues" evidence="3">
    <location>
        <begin position="431"/>
        <end position="481"/>
    </location>
</feature>
<feature type="compositionally biased region" description="Pro residues" evidence="3">
    <location>
        <begin position="38"/>
        <end position="54"/>
    </location>
</feature>
<reference evidence="5 6" key="1">
    <citation type="submission" date="2023-11" db="EMBL/GenBank/DDBJ databases">
        <title>An acidophilic fungus is an integral part of prey digestion in a carnivorous sundew plant.</title>
        <authorList>
            <person name="Tsai I.J."/>
        </authorList>
    </citation>
    <scope>NUCLEOTIDE SEQUENCE [LARGE SCALE GENOMIC DNA]</scope>
    <source>
        <strain evidence="5">169a</strain>
    </source>
</reference>
<accession>A0AAQ3M971</accession>
<dbReference type="AlphaFoldDB" id="A0AAQ3M971"/>
<feature type="compositionally biased region" description="Acidic residues" evidence="3">
    <location>
        <begin position="331"/>
        <end position="341"/>
    </location>
</feature>
<dbReference type="Pfam" id="PF15612">
    <property type="entry name" value="WHIM1"/>
    <property type="match status" value="1"/>
</dbReference>
<sequence length="613" mass="68393">MPMMDDSDSSSLSSAPEEEVQKLAPIFVKAKRATKQAYPPPVLSPPRPKRTPSPPHEDVLADNPDIAFIVMFRSRFTEAFSTKLSNFGPQDIERGVVDSVPSPQVENLLCALLGLVLNRKKPVERGHHGRALEEAVATNKSQWPHKWGGINPLHGPKDFNTMTPVERLNLLRTLVMWALTSSDAIQTVIKDKYKQVRHPDDENQPLSVQPWGIDGDKRRYFLIQGLDDTGFRVYREGNRYTKNAHWYSVAGDIDEAKALAKKLEDEDTTQAARRLAAKINNAIPMFEATEDKRRRREYRQMQRARFTRPEPGFSMYEGRTRGKRMRYTFDDDEDDFLDDSDATSNRRSARQSARTTPFDSGPEYTNSGRQVKRPRTGEYGESLLSNVVGTDELAPDYEDGTREGYDESDPVRGRSTRSGGRPTRKHVGEYNDIDNLSDEGDAADGWDSDKNDDEDDDDDMPEADADDETGEPGDDDEDEDPQSMVIKLKVSPKALSSYKHADVNGIHKLEFDTENKHVDQPTQTNGHAPPPDARKTTSEPVTCESATVEPVKTEVQNLIPQNGYTTVPAPSTAQSLQSTPPSAPSAYPTPASGSFPDPTLPTTASQHKEPNPI</sequence>
<evidence type="ECO:0000259" key="4">
    <source>
        <dbReference type="Pfam" id="PF15612"/>
    </source>
</evidence>
<dbReference type="InterPro" id="IPR028942">
    <property type="entry name" value="WHIM1_dom"/>
</dbReference>
<proteinExistence type="predicted"/>
<feature type="compositionally biased region" description="Polar residues" evidence="3">
    <location>
        <begin position="554"/>
        <end position="577"/>
    </location>
</feature>
<keyword evidence="6" id="KW-1185">Reference proteome</keyword>
<evidence type="ECO:0000313" key="5">
    <source>
        <dbReference type="EMBL" id="WPH00692.1"/>
    </source>
</evidence>
<feature type="region of interest" description="Disordered" evidence="3">
    <location>
        <begin position="510"/>
        <end position="613"/>
    </location>
</feature>
<dbReference type="PANTHER" id="PTHR42107:SF1">
    <property type="entry name" value="WHIM1 DOMAIN-CONTAINING PROTEIN"/>
    <property type="match status" value="1"/>
</dbReference>
<feature type="region of interest" description="Disordered" evidence="3">
    <location>
        <begin position="331"/>
        <end position="483"/>
    </location>
</feature>
<organism evidence="5 6">
    <name type="scientific">Acrodontium crateriforme</name>
    <dbReference type="NCBI Taxonomy" id="150365"/>
    <lineage>
        <taxon>Eukaryota</taxon>
        <taxon>Fungi</taxon>
        <taxon>Dikarya</taxon>
        <taxon>Ascomycota</taxon>
        <taxon>Pezizomycotina</taxon>
        <taxon>Dothideomycetes</taxon>
        <taxon>Dothideomycetidae</taxon>
        <taxon>Mycosphaerellales</taxon>
        <taxon>Teratosphaeriaceae</taxon>
        <taxon>Acrodontium</taxon>
    </lineage>
</organism>
<feature type="compositionally biased region" description="Basic and acidic residues" evidence="3">
    <location>
        <begin position="399"/>
        <end position="412"/>
    </location>
</feature>
<dbReference type="EMBL" id="CP138584">
    <property type="protein sequence ID" value="WPH00692.1"/>
    <property type="molecule type" value="Genomic_DNA"/>
</dbReference>